<dbReference type="Pfam" id="PF00291">
    <property type="entry name" value="PALP"/>
    <property type="match status" value="1"/>
</dbReference>
<evidence type="ECO:0000256" key="2">
    <source>
        <dbReference type="ARBA" id="ARBA00007103"/>
    </source>
</evidence>
<dbReference type="AlphaFoldDB" id="A0A1A5I6C0"/>
<comment type="caution">
    <text evidence="8">The sequence shown here is derived from an EMBL/GenBank/DDBJ whole genome shotgun (WGS) entry which is preliminary data.</text>
</comment>
<dbReference type="FunFam" id="3.40.50.1100:FF:000003">
    <property type="entry name" value="Cystathionine beta-synthase"/>
    <property type="match status" value="1"/>
</dbReference>
<dbReference type="GO" id="GO:0016765">
    <property type="term" value="F:transferase activity, transferring alkyl or aryl (other than methyl) groups"/>
    <property type="evidence" value="ECO:0007669"/>
    <property type="project" value="UniProtKB-ARBA"/>
</dbReference>
<evidence type="ECO:0000256" key="3">
    <source>
        <dbReference type="ARBA" id="ARBA00022898"/>
    </source>
</evidence>
<dbReference type="InterPro" id="IPR050214">
    <property type="entry name" value="Cys_Synth/Cystath_Beta-Synth"/>
</dbReference>
<comment type="similarity">
    <text evidence="2">Belongs to the cysteine synthase/cystathionine beta-synthase family.</text>
</comment>
<evidence type="ECO:0000256" key="6">
    <source>
        <dbReference type="ARBA" id="ARBA00079153"/>
    </source>
</evidence>
<feature type="domain" description="Tryptophan synthase beta chain-like PALP" evidence="7">
    <location>
        <begin position="21"/>
        <end position="325"/>
    </location>
</feature>
<dbReference type="OrthoDB" id="9805733at2"/>
<dbReference type="Proteomes" id="UP000093748">
    <property type="component" value="Unassembled WGS sequence"/>
</dbReference>
<proteinExistence type="inferred from homology"/>
<gene>
    <name evidence="8" type="ORF">BAE39_04050</name>
</gene>
<reference evidence="9" key="1">
    <citation type="submission" date="2016-06" db="EMBL/GenBank/DDBJ databases">
        <title>NZP2037 Pacbio-Illumina hybrid assembly.</title>
        <authorList>
            <person name="Ramsay J.P."/>
        </authorList>
    </citation>
    <scope>NUCLEOTIDE SEQUENCE [LARGE SCALE GENOMIC DNA]</scope>
    <source>
        <strain evidence="9">R7ANS::ICEMlSym2042</strain>
    </source>
</reference>
<evidence type="ECO:0000256" key="5">
    <source>
        <dbReference type="ARBA" id="ARBA00078257"/>
    </source>
</evidence>
<dbReference type="PROSITE" id="PS00901">
    <property type="entry name" value="CYS_SYNTHASE"/>
    <property type="match status" value="1"/>
</dbReference>
<dbReference type="RefSeq" id="WP_032932429.1">
    <property type="nucleotide sequence ID" value="NZ_LZTH01000034.1"/>
</dbReference>
<dbReference type="EMBL" id="LZTJ01000001">
    <property type="protein sequence ID" value="OBP82724.1"/>
    <property type="molecule type" value="Genomic_DNA"/>
</dbReference>
<dbReference type="GeneID" id="66680995"/>
<name>A0A1A5I6C0_RHILI</name>
<dbReference type="InterPro" id="IPR001926">
    <property type="entry name" value="TrpB-like_PALP"/>
</dbReference>
<organism evidence="8 9">
    <name type="scientific">Rhizobium loti</name>
    <name type="common">Mesorhizobium loti</name>
    <dbReference type="NCBI Taxonomy" id="381"/>
    <lineage>
        <taxon>Bacteria</taxon>
        <taxon>Pseudomonadati</taxon>
        <taxon>Pseudomonadota</taxon>
        <taxon>Alphaproteobacteria</taxon>
        <taxon>Hyphomicrobiales</taxon>
        <taxon>Phyllobacteriaceae</taxon>
        <taxon>Mesorhizobium</taxon>
    </lineage>
</organism>
<keyword evidence="3" id="KW-0663">Pyridoxal phosphate</keyword>
<accession>A0A1A5I6C0</accession>
<dbReference type="SUPFAM" id="SSF53686">
    <property type="entry name" value="Tryptophan synthase beta subunit-like PLP-dependent enzymes"/>
    <property type="match status" value="1"/>
</dbReference>
<sequence>MLNRQKIRTTAGRGRLFDSILDTVGDTPVIRVNNLGPAHATVYVKAEFFNPAASVKDRLALNIIEEGERSGALKPGQTVVEATSGNTGIGLAMVCAQKGYPLVVTMADSFSVERRKLMRMLGAKVVLTPRAEKGFGMYKKAVELAEANGWFLARQFETAANAAIHEATTAREIINDFAGSRLDCFVTGYGTGGTVVGVARVLRRERPDTRIVLSEPANAQLIGSGKAQQRGAHGAPAASHPAFEPHPIQGWTPDFIPNVLQEAIDASLYDEVMPIAGPEGIKWAKALAQKEGIFTGISGGATFAVARQVAEKAPAGSVILCMLPDTGERYMSTPLFDGIEAEMDAEEMALSRSTPGCQFPAA</sequence>
<evidence type="ECO:0000256" key="4">
    <source>
        <dbReference type="ARBA" id="ARBA00072081"/>
    </source>
</evidence>
<dbReference type="GO" id="GO:0006535">
    <property type="term" value="P:cysteine biosynthetic process from serine"/>
    <property type="evidence" value="ECO:0007669"/>
    <property type="project" value="InterPro"/>
</dbReference>
<evidence type="ECO:0000313" key="9">
    <source>
        <dbReference type="Proteomes" id="UP000093748"/>
    </source>
</evidence>
<evidence type="ECO:0000313" key="8">
    <source>
        <dbReference type="EMBL" id="OBP82724.1"/>
    </source>
</evidence>
<evidence type="ECO:0000256" key="1">
    <source>
        <dbReference type="ARBA" id="ARBA00001933"/>
    </source>
</evidence>
<dbReference type="PANTHER" id="PTHR10314">
    <property type="entry name" value="CYSTATHIONINE BETA-SYNTHASE"/>
    <property type="match status" value="1"/>
</dbReference>
<dbReference type="InterPro" id="IPR036052">
    <property type="entry name" value="TrpB-like_PALP_sf"/>
</dbReference>
<dbReference type="CDD" id="cd01561">
    <property type="entry name" value="CBS_like"/>
    <property type="match status" value="1"/>
</dbReference>
<protein>
    <recommendedName>
        <fullName evidence="4">Cysteine synthase B</fullName>
    </recommendedName>
    <alternativeName>
        <fullName evidence="5">O-acetylserine (thiol)-lyase B</fullName>
    </alternativeName>
    <alternativeName>
        <fullName evidence="6">O-acetylserine sulfhydrylase B</fullName>
    </alternativeName>
</protein>
<evidence type="ECO:0000259" key="7">
    <source>
        <dbReference type="Pfam" id="PF00291"/>
    </source>
</evidence>
<comment type="cofactor">
    <cofactor evidence="1">
        <name>pyridoxal 5'-phosphate</name>
        <dbReference type="ChEBI" id="CHEBI:597326"/>
    </cofactor>
</comment>
<dbReference type="InterPro" id="IPR001216">
    <property type="entry name" value="P-phosphate_BS"/>
</dbReference>
<dbReference type="Gene3D" id="3.40.50.1100">
    <property type="match status" value="2"/>
</dbReference>